<evidence type="ECO:0000256" key="2">
    <source>
        <dbReference type="ARBA" id="ARBA00022801"/>
    </source>
</evidence>
<evidence type="ECO:0000256" key="3">
    <source>
        <dbReference type="SAM" id="Coils"/>
    </source>
</evidence>
<protein>
    <recommendedName>
        <fullName evidence="9">Integrase catalytic domain-containing protein</fullName>
    </recommendedName>
</protein>
<feature type="domain" description="GAG-pre-integrase" evidence="6">
    <location>
        <begin position="381"/>
        <end position="453"/>
    </location>
</feature>
<evidence type="ECO:0000313" key="8">
    <source>
        <dbReference type="EMBL" id="GEU37213.1"/>
    </source>
</evidence>
<feature type="region of interest" description="Disordered" evidence="4">
    <location>
        <begin position="738"/>
        <end position="788"/>
    </location>
</feature>
<dbReference type="InterPro" id="IPR057670">
    <property type="entry name" value="SH3_retrovirus"/>
</dbReference>
<dbReference type="InterPro" id="IPR012337">
    <property type="entry name" value="RNaseH-like_sf"/>
</dbReference>
<proteinExistence type="predicted"/>
<feature type="compositionally biased region" description="Basic and acidic residues" evidence="4">
    <location>
        <begin position="757"/>
        <end position="780"/>
    </location>
</feature>
<dbReference type="GO" id="GO:0003676">
    <property type="term" value="F:nucleic acid binding"/>
    <property type="evidence" value="ECO:0007669"/>
    <property type="project" value="InterPro"/>
</dbReference>
<evidence type="ECO:0008006" key="9">
    <source>
        <dbReference type="Google" id="ProtNLM"/>
    </source>
</evidence>
<accession>A0A6L2JJL4</accession>
<dbReference type="SUPFAM" id="SSF53098">
    <property type="entry name" value="Ribonuclease H-like"/>
    <property type="match status" value="1"/>
</dbReference>
<dbReference type="EMBL" id="BKCJ010000900">
    <property type="protein sequence ID" value="GEU37213.1"/>
    <property type="molecule type" value="Genomic_DNA"/>
</dbReference>
<dbReference type="PANTHER" id="PTHR42648:SF32">
    <property type="entry name" value="RIBONUCLEASE H-LIKE DOMAIN, GAG-PRE-INTEGRASE DOMAIN PROTEIN-RELATED"/>
    <property type="match status" value="1"/>
</dbReference>
<dbReference type="InterPro" id="IPR013103">
    <property type="entry name" value="RVT_2"/>
</dbReference>
<sequence length="1178" mass="134544">MLDQTFDRIQKLVSQLELLGEKLSQEDVNQKLLRSLSPEWNTPTVVWRNKADMDTISMDDLYNNLKVYEPKVKGMSSSSLSTQNMAFVSYSNNNSRSTSGTVNTAQAINTAQAVNTANGGSTTSTQVNAAFSTNIDNLSDTIICSFFASQSSSPQLVHEDLEQIYPDDMEEMDLRWKISKLTMRARRFLKRTGKKLTVNGNETVGFDKSNVECYNYHRMGHFATECRALRNQDNKHKESSRRSVPVELTNSITLVSCDGLGGYDWSDQEEEGPNYALMAYSSSSSDLKPIYKNTTLKNSNVNQRVNTVRCKNVNTARQKAIVNDVKGNNLNAVKASACWVWKPKHKVLDYVSKHNSASITLKKFDYIDAQGRSKVPRKNKMYSVDLNNIVLKGGLTCLFAKSTSVESKLCYRRLGHLNLETMNKLVKGNLVRGLPSKLFKNDQTSVACQKGKQHIASCKSKVENSISLPLHLLHMDLFGPTFVKSLMKKMYCLVVIDDYSRFTWVFFLATNDETSGIFKSFITRIENLVDHKRQFSVARTPQQKGVAKRRNKILIEAARTMLADSKLPTTFWVEAVNTACYIKNKVLVVKPFNKTPYELFHNRTPTLSFMRPFRCLVTILNTIDQLGKFDVKADKDFFVRYSLNSKAFRVFNSRTRIVKENLHIRFSESIPNVVGSRSDWLFDINALTRTMNYEPIVADTQSNGFAHTKASDNTGQTRKEIKPEKDYILLPLWTADPPFSQDPKSSHDNGFEPSSDNGKKVDEDPRKENECNDQEKEENVNKTNNVNTLSSTVNVASTNEDNELLFDLNMHALEDVSTFNFLSDDGAMADMNNLEQQPKNKKDEKGIVRRNKARLVAQGYTQEEGIDYDEVFALMDVKSAFLYGKIKEEVYVCQPPGFEDPYIPNKVHKGLCNAFERFMQEKFQMSSMGELTFFLGLQVKQKNDDIFISQDKYVDEILKKYRFTEVKAASTPMETQKPLLKDEGGEEVDVHMYRYQVNPKVSHLHTVKRIFREVQIHAKVDGEKIIVTESSVRRDLRLANEEEQEVVSTAATIITTKELTLDQALEALKTSKPKLKKKDQILLEEEAAKRLQAEFDEKERLAKKRSQKEQEVNISLIETWDDIQEKIDADYQLAERLQEEEQEKLSNVEKATLFVQLLEKRREKEETTNTSSKEKDNV</sequence>
<keyword evidence="3" id="KW-0175">Coiled coil</keyword>
<dbReference type="PANTHER" id="PTHR42648">
    <property type="entry name" value="TRANSPOSASE, PUTATIVE-RELATED"/>
    <property type="match status" value="1"/>
</dbReference>
<dbReference type="GO" id="GO:0016787">
    <property type="term" value="F:hydrolase activity"/>
    <property type="evidence" value="ECO:0007669"/>
    <property type="project" value="UniProtKB-KW"/>
</dbReference>
<dbReference type="InterPro" id="IPR036875">
    <property type="entry name" value="Znf_CCHC_sf"/>
</dbReference>
<feature type="domain" description="Reverse transcriptase Ty1/copia-type" evidence="5">
    <location>
        <begin position="912"/>
        <end position="974"/>
    </location>
</feature>
<organism evidence="8">
    <name type="scientific">Tanacetum cinerariifolium</name>
    <name type="common">Dalmatian daisy</name>
    <name type="synonym">Chrysanthemum cinerariifolium</name>
    <dbReference type="NCBI Taxonomy" id="118510"/>
    <lineage>
        <taxon>Eukaryota</taxon>
        <taxon>Viridiplantae</taxon>
        <taxon>Streptophyta</taxon>
        <taxon>Embryophyta</taxon>
        <taxon>Tracheophyta</taxon>
        <taxon>Spermatophyta</taxon>
        <taxon>Magnoliopsida</taxon>
        <taxon>eudicotyledons</taxon>
        <taxon>Gunneridae</taxon>
        <taxon>Pentapetalae</taxon>
        <taxon>asterids</taxon>
        <taxon>campanulids</taxon>
        <taxon>Asterales</taxon>
        <taxon>Asteraceae</taxon>
        <taxon>Asteroideae</taxon>
        <taxon>Anthemideae</taxon>
        <taxon>Anthemidinae</taxon>
        <taxon>Tanacetum</taxon>
    </lineage>
</organism>
<name>A0A6L2JJL4_TANCI</name>
<dbReference type="SUPFAM" id="SSF57756">
    <property type="entry name" value="Retrovirus zinc finger-like domains"/>
    <property type="match status" value="1"/>
</dbReference>
<dbReference type="InterPro" id="IPR036397">
    <property type="entry name" value="RNaseH_sf"/>
</dbReference>
<dbReference type="InterPro" id="IPR039537">
    <property type="entry name" value="Retrotran_Ty1/copia-like"/>
</dbReference>
<keyword evidence="2" id="KW-0378">Hydrolase</keyword>
<keyword evidence="1" id="KW-0479">Metal-binding</keyword>
<dbReference type="Pfam" id="PF14223">
    <property type="entry name" value="Retrotran_gag_2"/>
    <property type="match status" value="1"/>
</dbReference>
<comment type="caution">
    <text evidence="8">The sequence shown here is derived from an EMBL/GenBank/DDBJ whole genome shotgun (WGS) entry which is preliminary data.</text>
</comment>
<feature type="coiled-coil region" evidence="3">
    <location>
        <begin position="1081"/>
        <end position="1175"/>
    </location>
</feature>
<dbReference type="AlphaFoldDB" id="A0A6L2JJL4"/>
<dbReference type="GO" id="GO:0008270">
    <property type="term" value="F:zinc ion binding"/>
    <property type="evidence" value="ECO:0007669"/>
    <property type="project" value="InterPro"/>
</dbReference>
<evidence type="ECO:0000259" key="6">
    <source>
        <dbReference type="Pfam" id="PF13976"/>
    </source>
</evidence>
<gene>
    <name evidence="8" type="ORF">Tci_009191</name>
</gene>
<evidence type="ECO:0000259" key="5">
    <source>
        <dbReference type="Pfam" id="PF07727"/>
    </source>
</evidence>
<evidence type="ECO:0000256" key="1">
    <source>
        <dbReference type="ARBA" id="ARBA00022723"/>
    </source>
</evidence>
<dbReference type="Pfam" id="PF13976">
    <property type="entry name" value="gag_pre-integrs"/>
    <property type="match status" value="1"/>
</dbReference>
<dbReference type="Gene3D" id="3.30.420.10">
    <property type="entry name" value="Ribonuclease H-like superfamily/Ribonuclease H"/>
    <property type="match status" value="2"/>
</dbReference>
<dbReference type="InterPro" id="IPR025724">
    <property type="entry name" value="GAG-pre-integrase_dom"/>
</dbReference>
<evidence type="ECO:0000256" key="4">
    <source>
        <dbReference type="SAM" id="MobiDB-lite"/>
    </source>
</evidence>
<evidence type="ECO:0000259" key="7">
    <source>
        <dbReference type="Pfam" id="PF25597"/>
    </source>
</evidence>
<reference evidence="8" key="1">
    <citation type="journal article" date="2019" name="Sci. Rep.">
        <title>Draft genome of Tanacetum cinerariifolium, the natural source of mosquito coil.</title>
        <authorList>
            <person name="Yamashiro T."/>
            <person name="Shiraishi A."/>
            <person name="Satake H."/>
            <person name="Nakayama K."/>
        </authorList>
    </citation>
    <scope>NUCLEOTIDE SEQUENCE</scope>
</reference>
<feature type="domain" description="Retroviral polymerase SH3-like" evidence="7">
    <location>
        <begin position="615"/>
        <end position="669"/>
    </location>
</feature>
<dbReference type="Pfam" id="PF07727">
    <property type="entry name" value="RVT_2"/>
    <property type="match status" value="1"/>
</dbReference>
<dbReference type="Pfam" id="PF25597">
    <property type="entry name" value="SH3_retrovirus"/>
    <property type="match status" value="1"/>
</dbReference>